<comment type="similarity">
    <text evidence="13 14">Belongs to the NAD-dependent DNA ligase family. LigA subfamily.</text>
</comment>
<dbReference type="InterPro" id="IPR010994">
    <property type="entry name" value="RuvA_2-like"/>
</dbReference>
<evidence type="ECO:0000256" key="8">
    <source>
        <dbReference type="ARBA" id="ARBA00022833"/>
    </source>
</evidence>
<evidence type="ECO:0000256" key="10">
    <source>
        <dbReference type="ARBA" id="ARBA00023027"/>
    </source>
</evidence>
<dbReference type="KEGG" id="woc:BA177_09955"/>
<feature type="binding site" evidence="14">
    <location>
        <position position="415"/>
    </location>
    <ligand>
        <name>Zn(2+)</name>
        <dbReference type="ChEBI" id="CHEBI:29105"/>
    </ligand>
</feature>
<dbReference type="PIRSF" id="PIRSF001604">
    <property type="entry name" value="LigA"/>
    <property type="match status" value="1"/>
</dbReference>
<keyword evidence="10 14" id="KW-0520">NAD</keyword>
<gene>
    <name evidence="14 17" type="primary">ligA</name>
    <name evidence="17" type="ORF">BA177_09955</name>
</gene>
<dbReference type="InterPro" id="IPR001357">
    <property type="entry name" value="BRCT_dom"/>
</dbReference>
<dbReference type="Proteomes" id="UP000092695">
    <property type="component" value="Chromosome"/>
</dbReference>
<feature type="binding site" evidence="14">
    <location>
        <begin position="83"/>
        <end position="84"/>
    </location>
    <ligand>
        <name>NAD(+)</name>
        <dbReference type="ChEBI" id="CHEBI:57540"/>
    </ligand>
</feature>
<dbReference type="PANTHER" id="PTHR23389:SF9">
    <property type="entry name" value="DNA LIGASE"/>
    <property type="match status" value="1"/>
</dbReference>
<dbReference type="FunFam" id="3.30.470.30:FF:000001">
    <property type="entry name" value="DNA ligase"/>
    <property type="match status" value="1"/>
</dbReference>
<dbReference type="SMART" id="SM00278">
    <property type="entry name" value="HhH1"/>
    <property type="match status" value="4"/>
</dbReference>
<evidence type="ECO:0000256" key="14">
    <source>
        <dbReference type="HAMAP-Rule" id="MF_01588"/>
    </source>
</evidence>
<dbReference type="Gene3D" id="2.40.50.140">
    <property type="entry name" value="Nucleic acid-binding proteins"/>
    <property type="match status" value="1"/>
</dbReference>
<dbReference type="PROSITE" id="PS50172">
    <property type="entry name" value="BRCT"/>
    <property type="match status" value="1"/>
</dbReference>
<dbReference type="Pfam" id="PF00533">
    <property type="entry name" value="BRCT"/>
    <property type="match status" value="1"/>
</dbReference>
<dbReference type="SUPFAM" id="SSF47781">
    <property type="entry name" value="RuvA domain 2-like"/>
    <property type="match status" value="1"/>
</dbReference>
<evidence type="ECO:0000256" key="11">
    <source>
        <dbReference type="ARBA" id="ARBA00023204"/>
    </source>
</evidence>
<evidence type="ECO:0000256" key="7">
    <source>
        <dbReference type="ARBA" id="ARBA00022763"/>
    </source>
</evidence>
<keyword evidence="18" id="KW-1185">Reference proteome</keyword>
<reference evidence="17 18" key="1">
    <citation type="submission" date="2016-06" db="EMBL/GenBank/DDBJ databases">
        <title>Complete genome sequence of a deep-branching marine Gamma Proteobacterium Woeseia oceani type strain XK5.</title>
        <authorList>
            <person name="Mu D."/>
            <person name="Du Z."/>
        </authorList>
    </citation>
    <scope>NUCLEOTIDE SEQUENCE [LARGE SCALE GENOMIC DNA]</scope>
    <source>
        <strain evidence="17 18">XK5</strain>
    </source>
</reference>
<dbReference type="Pfam" id="PF01653">
    <property type="entry name" value="DNA_ligase_aden"/>
    <property type="match status" value="1"/>
</dbReference>
<dbReference type="PROSITE" id="PS01055">
    <property type="entry name" value="DNA_LIGASE_N1"/>
    <property type="match status" value="1"/>
</dbReference>
<dbReference type="Pfam" id="PF03120">
    <property type="entry name" value="OB_DNA_ligase"/>
    <property type="match status" value="1"/>
</dbReference>
<proteinExistence type="inferred from homology"/>
<dbReference type="InterPro" id="IPR036420">
    <property type="entry name" value="BRCT_dom_sf"/>
</dbReference>
<feature type="binding site" evidence="14">
    <location>
        <position position="140"/>
    </location>
    <ligand>
        <name>NAD(+)</name>
        <dbReference type="ChEBI" id="CHEBI:57540"/>
    </ligand>
</feature>
<dbReference type="Gene3D" id="1.10.287.610">
    <property type="entry name" value="Helix hairpin bin"/>
    <property type="match status" value="1"/>
</dbReference>
<dbReference type="InterPro" id="IPR033136">
    <property type="entry name" value="DNA_ligase_CS"/>
</dbReference>
<evidence type="ECO:0000259" key="16">
    <source>
        <dbReference type="PROSITE" id="PS50172"/>
    </source>
</evidence>
<dbReference type="Pfam" id="PF03119">
    <property type="entry name" value="DNA_ligase_ZBD"/>
    <property type="match status" value="1"/>
</dbReference>
<evidence type="ECO:0000256" key="1">
    <source>
        <dbReference type="ARBA" id="ARBA00004067"/>
    </source>
</evidence>
<dbReference type="NCBIfam" id="TIGR00575">
    <property type="entry name" value="dnlj"/>
    <property type="match status" value="1"/>
</dbReference>
<dbReference type="GO" id="GO:0003911">
    <property type="term" value="F:DNA ligase (NAD+) activity"/>
    <property type="evidence" value="ECO:0007669"/>
    <property type="project" value="UniProtKB-UniRule"/>
</dbReference>
<comment type="cofactor">
    <cofactor evidence="14">
        <name>Mg(2+)</name>
        <dbReference type="ChEBI" id="CHEBI:18420"/>
    </cofactor>
    <cofactor evidence="14">
        <name>Mn(2+)</name>
        <dbReference type="ChEBI" id="CHEBI:29035"/>
    </cofactor>
</comment>
<dbReference type="EC" id="6.5.1.2" evidence="2 14"/>
<keyword evidence="6 14" id="KW-0479">Metal-binding</keyword>
<dbReference type="EMBL" id="CP016268">
    <property type="protein sequence ID" value="ANO51482.1"/>
    <property type="molecule type" value="Genomic_DNA"/>
</dbReference>
<dbReference type="FunFam" id="1.10.150.20:FF:000006">
    <property type="entry name" value="DNA ligase"/>
    <property type="match status" value="1"/>
</dbReference>
<dbReference type="SUPFAM" id="SSF56091">
    <property type="entry name" value="DNA ligase/mRNA capping enzyme, catalytic domain"/>
    <property type="match status" value="1"/>
</dbReference>
<dbReference type="SMART" id="SM00532">
    <property type="entry name" value="LIGANc"/>
    <property type="match status" value="1"/>
</dbReference>
<dbReference type="InterPro" id="IPR013839">
    <property type="entry name" value="DNAligase_adenylation"/>
</dbReference>
<feature type="active site" description="N6-AMP-lysine intermediate" evidence="14">
    <location>
        <position position="119"/>
    </location>
</feature>
<dbReference type="CDD" id="cd00114">
    <property type="entry name" value="LIGANc"/>
    <property type="match status" value="1"/>
</dbReference>
<evidence type="ECO:0000313" key="18">
    <source>
        <dbReference type="Proteomes" id="UP000092695"/>
    </source>
</evidence>
<evidence type="ECO:0000256" key="4">
    <source>
        <dbReference type="ARBA" id="ARBA00022598"/>
    </source>
</evidence>
<dbReference type="PROSITE" id="PS01056">
    <property type="entry name" value="DNA_LIGASE_N2"/>
    <property type="match status" value="1"/>
</dbReference>
<dbReference type="InterPro" id="IPR041663">
    <property type="entry name" value="DisA/LigA_HHH"/>
</dbReference>
<sequence>MTTAGIRNSIDKLRREIDRHNYLYHTLDQPSIPDAEYDRLMRELQALEAEHPELISADSPTQRVGSEPVAGFGTVEHTVPMLSLGNAFNDDELREFHRRVTERLELSEGDTLDYAVEPKLDGAAVSLRYEQGKLVRGATRGDGKTGEDITHNVRTIPAVPLRLRGGGYPAVLEVRGEVFMPRAGFEQFNAAAASKGEKTFVNPRNAAAGSLRQLDPRLTASRPLDIYVYSVGYVEGGEVPDRHSATLSALQEWGLKICPERRLVQGVDGCIAYYKDIGERRAGLPYDIDGVVYKVDRVDYQKELGFVSRAPRWAIAHKFPAQEELTQVNAIEFQVGRTGAITPVARLEPVFVGGVTVSNATLHNMDELSRKDVRVGDTVIVRRAGDVIPEVAQVILERRPDNTVPVAAPDTCPICGSAVSRPDGEAVARCTGGLVCSAQKTEGLKHFVSRRALDIEGLGTKLIEQLVAADRLRTAADIFTLEKDELVALDRMGEKSAENLLAAIESSKSTTLSRFLYALGIREVGEATANALADYFGRLSAVMSADQEALQQVPDVGPIVASHVVAFFTEPHNREIIDELLRLGLVWPESEPQTLPKDGVLAGKTFVLTGTLVSMTREQAKEKIMALGGKVSGSVSKKTDFLVAGDNAGSKLTKAQNLEITVLDEVQLEKILFDQ</sequence>
<dbReference type="SUPFAM" id="SSF50249">
    <property type="entry name" value="Nucleic acid-binding proteins"/>
    <property type="match status" value="1"/>
</dbReference>
<dbReference type="FunFam" id="1.10.150.20:FF:000007">
    <property type="entry name" value="DNA ligase"/>
    <property type="match status" value="1"/>
</dbReference>
<feature type="binding site" evidence="14">
    <location>
        <position position="318"/>
    </location>
    <ligand>
        <name>NAD(+)</name>
        <dbReference type="ChEBI" id="CHEBI:57540"/>
    </ligand>
</feature>
<comment type="function">
    <text evidence="1 14">DNA ligase that catalyzes the formation of phosphodiester linkages between 5'-phosphoryl and 3'-hydroxyl groups in double-stranded DNA using NAD as a coenzyme and as the energy source for the reaction. It is essential for DNA replication and repair of damaged DNA.</text>
</comment>
<accession>A0A193LG46</accession>
<keyword evidence="11 14" id="KW-0234">DNA repair</keyword>
<feature type="binding site" evidence="14">
    <location>
        <position position="436"/>
    </location>
    <ligand>
        <name>Zn(2+)</name>
        <dbReference type="ChEBI" id="CHEBI:29105"/>
    </ligand>
</feature>
<dbReference type="CDD" id="cd17748">
    <property type="entry name" value="BRCT_DNA_ligase_like"/>
    <property type="match status" value="1"/>
</dbReference>
<dbReference type="RefSeq" id="WP_068615860.1">
    <property type="nucleotide sequence ID" value="NZ_CP016268.1"/>
</dbReference>
<dbReference type="NCBIfam" id="NF005932">
    <property type="entry name" value="PRK07956.1"/>
    <property type="match status" value="1"/>
</dbReference>
<evidence type="ECO:0000256" key="9">
    <source>
        <dbReference type="ARBA" id="ARBA00022842"/>
    </source>
</evidence>
<keyword evidence="7 14" id="KW-0227">DNA damage</keyword>
<keyword evidence="14" id="KW-0464">Manganese</keyword>
<dbReference type="GO" id="GO:0005829">
    <property type="term" value="C:cytosol"/>
    <property type="evidence" value="ECO:0007669"/>
    <property type="project" value="TreeGrafter"/>
</dbReference>
<dbReference type="InterPro" id="IPR004150">
    <property type="entry name" value="NAD_DNA_ligase_OB"/>
</dbReference>
<dbReference type="InterPro" id="IPR013840">
    <property type="entry name" value="DNAligase_N"/>
</dbReference>
<dbReference type="InterPro" id="IPR012340">
    <property type="entry name" value="NA-bd_OB-fold"/>
</dbReference>
<feature type="binding site" evidence="14">
    <location>
        <begin position="34"/>
        <end position="38"/>
    </location>
    <ligand>
        <name>NAD(+)</name>
        <dbReference type="ChEBI" id="CHEBI:57540"/>
    </ligand>
</feature>
<feature type="binding site" evidence="14">
    <location>
        <position position="117"/>
    </location>
    <ligand>
        <name>NAD(+)</name>
        <dbReference type="ChEBI" id="CHEBI:57540"/>
    </ligand>
</feature>
<feature type="binding site" evidence="14">
    <location>
        <position position="412"/>
    </location>
    <ligand>
        <name>Zn(2+)</name>
        <dbReference type="ChEBI" id="CHEBI:29105"/>
    </ligand>
</feature>
<keyword evidence="5 14" id="KW-0235">DNA replication</keyword>
<dbReference type="OrthoDB" id="9759736at2"/>
<evidence type="ECO:0000256" key="15">
    <source>
        <dbReference type="RuleBase" id="RU000618"/>
    </source>
</evidence>
<dbReference type="GO" id="GO:0003677">
    <property type="term" value="F:DNA binding"/>
    <property type="evidence" value="ECO:0007669"/>
    <property type="project" value="InterPro"/>
</dbReference>
<keyword evidence="8 14" id="KW-0862">Zinc</keyword>
<dbReference type="Pfam" id="PF12826">
    <property type="entry name" value="HHH_2"/>
    <property type="match status" value="1"/>
</dbReference>
<dbReference type="SUPFAM" id="SSF52113">
    <property type="entry name" value="BRCT domain"/>
    <property type="match status" value="1"/>
</dbReference>
<dbReference type="HAMAP" id="MF_01588">
    <property type="entry name" value="DNA_ligase_A"/>
    <property type="match status" value="1"/>
</dbReference>
<protein>
    <recommendedName>
        <fullName evidence="3 14">DNA ligase</fullName>
        <ecNumber evidence="2 14">6.5.1.2</ecNumber>
    </recommendedName>
    <alternativeName>
        <fullName evidence="14">Polydeoxyribonucleotide synthase [NAD(+)]</fullName>
    </alternativeName>
</protein>
<feature type="domain" description="BRCT" evidence="16">
    <location>
        <begin position="596"/>
        <end position="675"/>
    </location>
</feature>
<dbReference type="Gene3D" id="3.30.470.30">
    <property type="entry name" value="DNA ligase/mRNA capping enzyme"/>
    <property type="match status" value="1"/>
</dbReference>
<dbReference type="InterPro" id="IPR018239">
    <property type="entry name" value="DNA_ligase_AS"/>
</dbReference>
<feature type="binding site" evidence="14">
    <location>
        <position position="294"/>
    </location>
    <ligand>
        <name>NAD(+)</name>
        <dbReference type="ChEBI" id="CHEBI:57540"/>
    </ligand>
</feature>
<dbReference type="FunFam" id="1.10.287.610:FF:000002">
    <property type="entry name" value="DNA ligase"/>
    <property type="match status" value="1"/>
</dbReference>
<dbReference type="Gene3D" id="1.10.150.20">
    <property type="entry name" value="5' to 3' exonuclease, C-terminal subdomain"/>
    <property type="match status" value="2"/>
</dbReference>
<evidence type="ECO:0000313" key="17">
    <source>
        <dbReference type="EMBL" id="ANO51482.1"/>
    </source>
</evidence>
<comment type="catalytic activity">
    <reaction evidence="12 14 15">
        <text>NAD(+) + (deoxyribonucleotide)n-3'-hydroxyl + 5'-phospho-(deoxyribonucleotide)m = (deoxyribonucleotide)n+m + AMP + beta-nicotinamide D-nucleotide.</text>
        <dbReference type="EC" id="6.5.1.2"/>
    </reaction>
</comment>
<keyword evidence="9 14" id="KW-0460">Magnesium</keyword>
<evidence type="ECO:0000256" key="2">
    <source>
        <dbReference type="ARBA" id="ARBA00012722"/>
    </source>
</evidence>
<dbReference type="InterPro" id="IPR003583">
    <property type="entry name" value="Hlx-hairpin-Hlx_DNA-bd_motif"/>
</dbReference>
<comment type="caution">
    <text evidence="14">Lacks conserved residue(s) required for the propagation of feature annotation.</text>
</comment>
<dbReference type="FunFam" id="2.40.50.140:FF:000012">
    <property type="entry name" value="DNA ligase"/>
    <property type="match status" value="1"/>
</dbReference>
<dbReference type="PANTHER" id="PTHR23389">
    <property type="entry name" value="CHROMOSOME TRANSMISSION FIDELITY FACTOR 18"/>
    <property type="match status" value="1"/>
</dbReference>
<dbReference type="GO" id="GO:0046872">
    <property type="term" value="F:metal ion binding"/>
    <property type="evidence" value="ECO:0007669"/>
    <property type="project" value="UniProtKB-KW"/>
</dbReference>
<dbReference type="STRING" id="1548547.BA177_09955"/>
<dbReference type="Pfam" id="PF14520">
    <property type="entry name" value="HHH_5"/>
    <property type="match status" value="1"/>
</dbReference>
<evidence type="ECO:0000256" key="12">
    <source>
        <dbReference type="ARBA" id="ARBA00034005"/>
    </source>
</evidence>
<evidence type="ECO:0000256" key="5">
    <source>
        <dbReference type="ARBA" id="ARBA00022705"/>
    </source>
</evidence>
<dbReference type="SMART" id="SM00292">
    <property type="entry name" value="BRCT"/>
    <property type="match status" value="1"/>
</dbReference>
<dbReference type="Gene3D" id="6.20.10.30">
    <property type="match status" value="1"/>
</dbReference>
<keyword evidence="4 14" id="KW-0436">Ligase</keyword>
<dbReference type="InterPro" id="IPR004149">
    <property type="entry name" value="Znf_DNAligase_C4"/>
</dbReference>
<dbReference type="AlphaFoldDB" id="A0A193LG46"/>
<dbReference type="GO" id="GO:0006260">
    <property type="term" value="P:DNA replication"/>
    <property type="evidence" value="ECO:0007669"/>
    <property type="project" value="UniProtKB-KW"/>
</dbReference>
<organism evidence="17 18">
    <name type="scientific">Woeseia oceani</name>
    <dbReference type="NCBI Taxonomy" id="1548547"/>
    <lineage>
        <taxon>Bacteria</taxon>
        <taxon>Pseudomonadati</taxon>
        <taxon>Pseudomonadota</taxon>
        <taxon>Gammaproteobacteria</taxon>
        <taxon>Woeseiales</taxon>
        <taxon>Woeseiaceae</taxon>
        <taxon>Woeseia</taxon>
    </lineage>
</organism>
<name>A0A193LG46_9GAMM</name>
<evidence type="ECO:0000256" key="6">
    <source>
        <dbReference type="ARBA" id="ARBA00022723"/>
    </source>
</evidence>
<dbReference type="GO" id="GO:0006281">
    <property type="term" value="P:DNA repair"/>
    <property type="evidence" value="ECO:0007669"/>
    <property type="project" value="UniProtKB-KW"/>
</dbReference>
<dbReference type="Pfam" id="PF22745">
    <property type="entry name" value="Nlig-Ia"/>
    <property type="match status" value="1"/>
</dbReference>
<dbReference type="InterPro" id="IPR001679">
    <property type="entry name" value="DNA_ligase"/>
</dbReference>
<feature type="binding site" evidence="14">
    <location>
        <position position="177"/>
    </location>
    <ligand>
        <name>NAD(+)</name>
        <dbReference type="ChEBI" id="CHEBI:57540"/>
    </ligand>
</feature>
<evidence type="ECO:0000256" key="3">
    <source>
        <dbReference type="ARBA" id="ARBA00013308"/>
    </source>
</evidence>
<dbReference type="Gene3D" id="3.40.50.10190">
    <property type="entry name" value="BRCT domain"/>
    <property type="match status" value="1"/>
</dbReference>
<evidence type="ECO:0000256" key="13">
    <source>
        <dbReference type="ARBA" id="ARBA00060881"/>
    </source>
</evidence>